<accession>B4FGT2</accession>
<protein>
    <submittedName>
        <fullName evidence="1">Uncharacterized protein</fullName>
    </submittedName>
</protein>
<dbReference type="KEGG" id="zma:100193932"/>
<dbReference type="AlphaFoldDB" id="B4FGT2"/>
<sequence length="277" mass="29736">MTAGRSFLSRPMLCTAPSLGLQLVVLPASSFFFPQPRSSPYLLSLPHCSRASPAPLPRPACSSSWPRAQILCSTAPPAARARALCASLAIAGSGALLLPNHGVLCSLCRPERPARIPLAELSFPSAVCRPGASSSCCARLASCIAPSRVLHSRLLLPGAARSVQPHLLSHGRARSFRLVAPWIPWPSRPGSLPRVPCSARRSPCSLWTRSSLRRAQAVSRSSLPKSLPRPSPSSRRELHALKFVHRLLPICHALRRSSWTSSSTHVVPTTCSLTPMI</sequence>
<organism evidence="1">
    <name type="scientific">Zea mays</name>
    <name type="common">Maize</name>
    <dbReference type="NCBI Taxonomy" id="4577"/>
    <lineage>
        <taxon>Eukaryota</taxon>
        <taxon>Viridiplantae</taxon>
        <taxon>Streptophyta</taxon>
        <taxon>Embryophyta</taxon>
        <taxon>Tracheophyta</taxon>
        <taxon>Spermatophyta</taxon>
        <taxon>Magnoliopsida</taxon>
        <taxon>Liliopsida</taxon>
        <taxon>Poales</taxon>
        <taxon>Poaceae</taxon>
        <taxon>PACMAD clade</taxon>
        <taxon>Panicoideae</taxon>
        <taxon>Andropogonodae</taxon>
        <taxon>Andropogoneae</taxon>
        <taxon>Tripsacinae</taxon>
        <taxon>Zea</taxon>
    </lineage>
</organism>
<evidence type="ECO:0000313" key="1">
    <source>
        <dbReference type="EMBL" id="ACF81325.1"/>
    </source>
</evidence>
<name>B4FGT2_MAIZE</name>
<reference evidence="1" key="1">
    <citation type="journal article" date="2009" name="PLoS Genet.">
        <title>Sequencing, mapping, and analysis of 27,455 maize full-length cDNAs.</title>
        <authorList>
            <person name="Soderlund C."/>
            <person name="Descour A."/>
            <person name="Kudrna D."/>
            <person name="Bomhoff M."/>
            <person name="Boyd L."/>
            <person name="Currie J."/>
            <person name="Angelova A."/>
            <person name="Collura K."/>
            <person name="Wissotski M."/>
            <person name="Ashley E."/>
            <person name="Morrow D."/>
            <person name="Fernandes J."/>
            <person name="Walbot V."/>
            <person name="Yu Y."/>
        </authorList>
    </citation>
    <scope>NUCLEOTIDE SEQUENCE</scope>
    <source>
        <strain evidence="1">B73</strain>
    </source>
</reference>
<dbReference type="RefSeq" id="NP_001132475.1">
    <property type="nucleotide sequence ID" value="NM_001139003.1"/>
</dbReference>
<dbReference type="EMBL" id="BT036320">
    <property type="protein sequence ID" value="ACF81325.1"/>
    <property type="molecule type" value="mRNA"/>
</dbReference>
<dbReference type="GeneID" id="100193932"/>
<proteinExistence type="evidence at transcript level"/>